<evidence type="ECO:0000256" key="4">
    <source>
        <dbReference type="ARBA" id="ARBA00023014"/>
    </source>
</evidence>
<keyword evidence="4" id="KW-0411">Iron-sulfur</keyword>
<dbReference type="InterPro" id="IPR018967">
    <property type="entry name" value="FeS-contain_CDGSH-typ"/>
</dbReference>
<organism evidence="6 7">
    <name type="scientific">Candidatus Gallionella acididurans</name>
    <dbReference type="NCBI Taxonomy" id="1796491"/>
    <lineage>
        <taxon>Bacteria</taxon>
        <taxon>Pseudomonadati</taxon>
        <taxon>Pseudomonadota</taxon>
        <taxon>Betaproteobacteria</taxon>
        <taxon>Nitrosomonadales</taxon>
        <taxon>Gallionellaceae</taxon>
        <taxon>Gallionella</taxon>
    </lineage>
</organism>
<dbReference type="GO" id="GO:0051537">
    <property type="term" value="F:2 iron, 2 sulfur cluster binding"/>
    <property type="evidence" value="ECO:0007669"/>
    <property type="project" value="UniProtKB-KW"/>
</dbReference>
<dbReference type="GO" id="GO:0046872">
    <property type="term" value="F:metal ion binding"/>
    <property type="evidence" value="ECO:0007669"/>
    <property type="project" value="UniProtKB-KW"/>
</dbReference>
<dbReference type="InterPro" id="IPR052950">
    <property type="entry name" value="CISD"/>
</dbReference>
<evidence type="ECO:0000313" key="7">
    <source>
        <dbReference type="Proteomes" id="UP000070578"/>
    </source>
</evidence>
<feature type="domain" description="Iron-binding zinc finger CDGSH type" evidence="5">
    <location>
        <begin position="49"/>
        <end position="80"/>
    </location>
</feature>
<dbReference type="InterPro" id="IPR042216">
    <property type="entry name" value="MitoNEET_CISD"/>
</dbReference>
<evidence type="ECO:0000256" key="2">
    <source>
        <dbReference type="ARBA" id="ARBA00022723"/>
    </source>
</evidence>
<feature type="domain" description="Iron-binding zinc finger CDGSH type" evidence="5">
    <location>
        <begin position="11"/>
        <end position="48"/>
    </location>
</feature>
<keyword evidence="3" id="KW-0408">Iron</keyword>
<evidence type="ECO:0000313" key="6">
    <source>
        <dbReference type="EMBL" id="KXS33521.1"/>
    </source>
</evidence>
<gene>
    <name evidence="6" type="ORF">AWT59_0402</name>
</gene>
<dbReference type="AlphaFoldDB" id="A0A139BX02"/>
<dbReference type="Pfam" id="PF09360">
    <property type="entry name" value="zf-CDGSH"/>
    <property type="match status" value="1"/>
</dbReference>
<proteinExistence type="predicted"/>
<keyword evidence="1" id="KW-0001">2Fe-2S</keyword>
<dbReference type="PANTHER" id="PTHR46491:SF3">
    <property type="entry name" value="CDGSH IRON-SULFUR DOMAIN-CONTAINING PROTEIN 3, MITOCHONDRIAL"/>
    <property type="match status" value="1"/>
</dbReference>
<reference evidence="6 7" key="1">
    <citation type="submission" date="2016-02" db="EMBL/GenBank/DDBJ databases">
        <authorList>
            <person name="Wen L."/>
            <person name="He K."/>
            <person name="Yang H."/>
        </authorList>
    </citation>
    <scope>NUCLEOTIDE SEQUENCE [LARGE SCALE GENOMIC DNA]</scope>
    <source>
        <strain evidence="6">ShG14-8</strain>
    </source>
</reference>
<keyword evidence="2" id="KW-0479">Metal-binding</keyword>
<accession>A0A139BX02</accession>
<dbReference type="SMART" id="SM00704">
    <property type="entry name" value="ZnF_CDGSH"/>
    <property type="match status" value="2"/>
</dbReference>
<reference evidence="6 7" key="2">
    <citation type="submission" date="2016-03" db="EMBL/GenBank/DDBJ databases">
        <title>New uncultured bacterium of the family Gallionellaceae from acid mine drainage: description and reconstruction of genome based on metagenomic analysis of microbial community.</title>
        <authorList>
            <person name="Kadnikov V."/>
            <person name="Ivasenko D."/>
            <person name="Beletsky A."/>
            <person name="Mardanov A."/>
            <person name="Danilova E."/>
            <person name="Pimenov N."/>
            <person name="Karnachuk O."/>
            <person name="Ravin N."/>
        </authorList>
    </citation>
    <scope>NUCLEOTIDE SEQUENCE [LARGE SCALE GENOMIC DNA]</scope>
    <source>
        <strain evidence="6">ShG14-8</strain>
    </source>
</reference>
<comment type="caution">
    <text evidence="6">The sequence shown here is derived from an EMBL/GenBank/DDBJ whole genome shotgun (WGS) entry which is preliminary data.</text>
</comment>
<dbReference type="GO" id="GO:0005737">
    <property type="term" value="C:cytoplasm"/>
    <property type="evidence" value="ECO:0007669"/>
    <property type="project" value="UniProtKB-ARBA"/>
</dbReference>
<dbReference type="EMBL" id="LSLI01000005">
    <property type="protein sequence ID" value="KXS33521.1"/>
    <property type="molecule type" value="Genomic_DNA"/>
</dbReference>
<name>A0A139BX02_9PROT</name>
<dbReference type="Gene3D" id="3.40.5.90">
    <property type="entry name" value="CDGSH iron-sulfur domain, mitoNEET-type"/>
    <property type="match status" value="2"/>
</dbReference>
<sequence>MSNKQPVIAQKSPYAVAVEAGKSYWWCSCGKSATQPFCDGSHKGSEFSPVEHKAKETGTVYFCGCKHSSKGALCDGTHQKL</sequence>
<dbReference type="PANTHER" id="PTHR46491">
    <property type="entry name" value="CDGSH IRON SULFUR DOMAIN PROTEIN HOMOLOG"/>
    <property type="match status" value="1"/>
</dbReference>
<evidence type="ECO:0000256" key="3">
    <source>
        <dbReference type="ARBA" id="ARBA00023004"/>
    </source>
</evidence>
<protein>
    <submittedName>
        <fullName evidence="6">Iron sulfur domain-containing, CDGSH-type</fullName>
    </submittedName>
</protein>
<evidence type="ECO:0000259" key="5">
    <source>
        <dbReference type="SMART" id="SM00704"/>
    </source>
</evidence>
<dbReference type="Proteomes" id="UP000070578">
    <property type="component" value="Unassembled WGS sequence"/>
</dbReference>
<evidence type="ECO:0000256" key="1">
    <source>
        <dbReference type="ARBA" id="ARBA00022714"/>
    </source>
</evidence>